<keyword evidence="2" id="KW-1185">Reference proteome</keyword>
<gene>
    <name evidence="1" type="ORF">COCSADRAFT_287456</name>
</gene>
<sequence>MVGLKSSANHLNSWISNLRTDSATLRILEAVSDFVHRFAQCLLSVLSEDKGCLPTNPALAELGLGSTVAIELHFWRKQSSSLAIPVSKISVMGSLKALS</sequence>
<dbReference type="Proteomes" id="UP000016934">
    <property type="component" value="Unassembled WGS sequence"/>
</dbReference>
<dbReference type="KEGG" id="bsc:COCSADRAFT_287456"/>
<dbReference type="AlphaFoldDB" id="M2TDA4"/>
<protein>
    <recommendedName>
        <fullName evidence="3">Carrier domain-containing protein</fullName>
    </recommendedName>
</protein>
<evidence type="ECO:0000313" key="2">
    <source>
        <dbReference type="Proteomes" id="UP000016934"/>
    </source>
</evidence>
<dbReference type="HOGENOM" id="CLU_2418941_0_0_1"/>
<evidence type="ECO:0000313" key="1">
    <source>
        <dbReference type="EMBL" id="EMD67221.1"/>
    </source>
</evidence>
<dbReference type="OrthoDB" id="10406606at2759"/>
<accession>M2TDA4</accession>
<dbReference type="GeneID" id="19135906"/>
<organism evidence="1 2">
    <name type="scientific">Cochliobolus sativus (strain ND90Pr / ATCC 201652)</name>
    <name type="common">Common root rot and spot blotch fungus</name>
    <name type="synonym">Bipolaris sorokiniana</name>
    <dbReference type="NCBI Taxonomy" id="665912"/>
    <lineage>
        <taxon>Eukaryota</taxon>
        <taxon>Fungi</taxon>
        <taxon>Dikarya</taxon>
        <taxon>Ascomycota</taxon>
        <taxon>Pezizomycotina</taxon>
        <taxon>Dothideomycetes</taxon>
        <taxon>Pleosporomycetidae</taxon>
        <taxon>Pleosporales</taxon>
        <taxon>Pleosporineae</taxon>
        <taxon>Pleosporaceae</taxon>
        <taxon>Bipolaris</taxon>
    </lineage>
</organism>
<reference evidence="1 2" key="1">
    <citation type="journal article" date="2012" name="PLoS Pathog.">
        <title>Diverse lifestyles and strategies of plant pathogenesis encoded in the genomes of eighteen Dothideomycetes fungi.</title>
        <authorList>
            <person name="Ohm R.A."/>
            <person name="Feau N."/>
            <person name="Henrissat B."/>
            <person name="Schoch C.L."/>
            <person name="Horwitz B.A."/>
            <person name="Barry K.W."/>
            <person name="Condon B.J."/>
            <person name="Copeland A.C."/>
            <person name="Dhillon B."/>
            <person name="Glaser F."/>
            <person name="Hesse C.N."/>
            <person name="Kosti I."/>
            <person name="LaButti K."/>
            <person name="Lindquist E.A."/>
            <person name="Lucas S."/>
            <person name="Salamov A.A."/>
            <person name="Bradshaw R.E."/>
            <person name="Ciuffetti L."/>
            <person name="Hamelin R.C."/>
            <person name="Kema G.H.J."/>
            <person name="Lawrence C."/>
            <person name="Scott J.A."/>
            <person name="Spatafora J.W."/>
            <person name="Turgeon B.G."/>
            <person name="de Wit P.J.G.M."/>
            <person name="Zhong S."/>
            <person name="Goodwin S.B."/>
            <person name="Grigoriev I.V."/>
        </authorList>
    </citation>
    <scope>NUCLEOTIDE SEQUENCE [LARGE SCALE GENOMIC DNA]</scope>
    <source>
        <strain evidence="2">ND90Pr / ATCC 201652</strain>
    </source>
</reference>
<dbReference type="EMBL" id="KB445639">
    <property type="protein sequence ID" value="EMD67221.1"/>
    <property type="molecule type" value="Genomic_DNA"/>
</dbReference>
<proteinExistence type="predicted"/>
<evidence type="ECO:0008006" key="3">
    <source>
        <dbReference type="Google" id="ProtNLM"/>
    </source>
</evidence>
<reference evidence="2" key="2">
    <citation type="journal article" date="2013" name="PLoS Genet.">
        <title>Comparative genome structure, secondary metabolite, and effector coding capacity across Cochliobolus pathogens.</title>
        <authorList>
            <person name="Condon B.J."/>
            <person name="Leng Y."/>
            <person name="Wu D."/>
            <person name="Bushley K.E."/>
            <person name="Ohm R.A."/>
            <person name="Otillar R."/>
            <person name="Martin J."/>
            <person name="Schackwitz W."/>
            <person name="Grimwood J."/>
            <person name="MohdZainudin N."/>
            <person name="Xue C."/>
            <person name="Wang R."/>
            <person name="Manning V.A."/>
            <person name="Dhillon B."/>
            <person name="Tu Z.J."/>
            <person name="Steffenson B.J."/>
            <person name="Salamov A."/>
            <person name="Sun H."/>
            <person name="Lowry S."/>
            <person name="LaButti K."/>
            <person name="Han J."/>
            <person name="Copeland A."/>
            <person name="Lindquist E."/>
            <person name="Barry K."/>
            <person name="Schmutz J."/>
            <person name="Baker S.E."/>
            <person name="Ciuffetti L.M."/>
            <person name="Grigoriev I.V."/>
            <person name="Zhong S."/>
            <person name="Turgeon B.G."/>
        </authorList>
    </citation>
    <scope>NUCLEOTIDE SEQUENCE [LARGE SCALE GENOMIC DNA]</scope>
    <source>
        <strain evidence="2">ND90Pr / ATCC 201652</strain>
    </source>
</reference>
<name>M2TDA4_COCSN</name>
<dbReference type="RefSeq" id="XP_007696933.1">
    <property type="nucleotide sequence ID" value="XM_007698743.1"/>
</dbReference>